<protein>
    <submittedName>
        <fullName evidence="2">Uncharacterized protein</fullName>
    </submittedName>
</protein>
<dbReference type="Proteomes" id="UP001224775">
    <property type="component" value="Unassembled WGS sequence"/>
</dbReference>
<feature type="compositionally biased region" description="Acidic residues" evidence="1">
    <location>
        <begin position="410"/>
        <end position="427"/>
    </location>
</feature>
<reference evidence="2" key="1">
    <citation type="submission" date="2023-06" db="EMBL/GenBank/DDBJ databases">
        <title>Survivors Of The Sea: Transcriptome response of Skeletonema marinoi to long-term dormancy.</title>
        <authorList>
            <person name="Pinder M.I.M."/>
            <person name="Kourtchenko O."/>
            <person name="Robertson E.K."/>
            <person name="Larsson T."/>
            <person name="Maumus F."/>
            <person name="Osuna-Cruz C.M."/>
            <person name="Vancaester E."/>
            <person name="Stenow R."/>
            <person name="Vandepoele K."/>
            <person name="Ploug H."/>
            <person name="Bruchert V."/>
            <person name="Godhe A."/>
            <person name="Topel M."/>
        </authorList>
    </citation>
    <scope>NUCLEOTIDE SEQUENCE</scope>
    <source>
        <strain evidence="2">R05AC</strain>
    </source>
</reference>
<evidence type="ECO:0000256" key="1">
    <source>
        <dbReference type="SAM" id="MobiDB-lite"/>
    </source>
</evidence>
<organism evidence="2 3">
    <name type="scientific">Skeletonema marinoi</name>
    <dbReference type="NCBI Taxonomy" id="267567"/>
    <lineage>
        <taxon>Eukaryota</taxon>
        <taxon>Sar</taxon>
        <taxon>Stramenopiles</taxon>
        <taxon>Ochrophyta</taxon>
        <taxon>Bacillariophyta</taxon>
        <taxon>Coscinodiscophyceae</taxon>
        <taxon>Thalassiosirophycidae</taxon>
        <taxon>Thalassiosirales</taxon>
        <taxon>Skeletonemataceae</taxon>
        <taxon>Skeletonema</taxon>
        <taxon>Skeletonema marinoi-dohrnii complex</taxon>
    </lineage>
</organism>
<name>A0AAD9D435_9STRA</name>
<gene>
    <name evidence="2" type="ORF">QTG54_016950</name>
</gene>
<comment type="caution">
    <text evidence="2">The sequence shown here is derived from an EMBL/GenBank/DDBJ whole genome shotgun (WGS) entry which is preliminary data.</text>
</comment>
<proteinExistence type="predicted"/>
<dbReference type="EMBL" id="JATAAI010000070">
    <property type="protein sequence ID" value="KAK1732358.1"/>
    <property type="molecule type" value="Genomic_DNA"/>
</dbReference>
<sequence>MFAIAIAAVAAIAAIAAVIFAAIVFTMASSVMCLDILAWDFLPNNSLDPAGRVHMFHLHPSNVLSEILAWCCHPVVSGAMFGANGELLSKHDESVFQGFRLGSFLTTPSVSHETLSAILAKDMRQGRRLNVHWQGNKKLYVNTFATVRVVVDIFRVGNAEEVSDEQEDFIAHYQQLGQVLDHLPGIVTGVLFVPNGNEEDRKSAWRAVRRSEKVSYGMRDSAEIAFERLVRVYDDFKERYPHAFQDTSEYEKELNAIKSFTGVAFGALGSDVFHMEMRLRCDLMSNRGLTAPSRKRALSEEPELEEEQQPPVKKMRYSQVAVAAAAVPSRKRGLPEDEETGLEEQPPVKKMRYSQVAVAVAAAPSRKRGLPEDEETGLDEQPQVKKSRSNSSAIPPKKRTQFSPLGGDWNNDDDSTYEPGDNDDDSSDGDHEPDGNISNLDNGAEIVDLT</sequence>
<keyword evidence="3" id="KW-1185">Reference proteome</keyword>
<evidence type="ECO:0000313" key="2">
    <source>
        <dbReference type="EMBL" id="KAK1732358.1"/>
    </source>
</evidence>
<dbReference type="AlphaFoldDB" id="A0AAD9D435"/>
<evidence type="ECO:0000313" key="3">
    <source>
        <dbReference type="Proteomes" id="UP001224775"/>
    </source>
</evidence>
<feature type="region of interest" description="Disordered" evidence="1">
    <location>
        <begin position="292"/>
        <end position="450"/>
    </location>
</feature>
<accession>A0AAD9D435</accession>